<evidence type="ECO:0000256" key="1">
    <source>
        <dbReference type="ARBA" id="ARBA00006576"/>
    </source>
</evidence>
<sequence>MTPSAPTHEDFLREAIDLAVTSVQVGGGPFGAVIVRDGGIIARGENRVTSSHDPTAHAEIVAIRTACSQLANHSLAGCTLYASCEPCPMCLGAVLWSRLGAVYYAASQDDAAAAGFDDARFYEALQRNSDGFGIPYRQLVSEAATQPFTAWKNKHDRVEY</sequence>
<dbReference type="Pfam" id="PF00383">
    <property type="entry name" value="dCMP_cyt_deam_1"/>
    <property type="match status" value="1"/>
</dbReference>
<keyword evidence="2" id="KW-0479">Metal-binding</keyword>
<dbReference type="Gene3D" id="3.40.140.10">
    <property type="entry name" value="Cytidine Deaminase, domain 2"/>
    <property type="match status" value="1"/>
</dbReference>
<dbReference type="PROSITE" id="PS00903">
    <property type="entry name" value="CYT_DCMP_DEAMINASES_1"/>
    <property type="match status" value="1"/>
</dbReference>
<evidence type="ECO:0000259" key="5">
    <source>
        <dbReference type="PROSITE" id="PS51747"/>
    </source>
</evidence>
<name>A0A517Z443_9PLAN</name>
<dbReference type="Proteomes" id="UP000320496">
    <property type="component" value="Chromosome"/>
</dbReference>
<dbReference type="GO" id="GO:0006152">
    <property type="term" value="P:purine nucleoside catabolic process"/>
    <property type="evidence" value="ECO:0007669"/>
    <property type="project" value="TreeGrafter"/>
</dbReference>
<dbReference type="PANTHER" id="PTHR11079">
    <property type="entry name" value="CYTOSINE DEAMINASE FAMILY MEMBER"/>
    <property type="match status" value="1"/>
</dbReference>
<dbReference type="EC" id="3.5.4.3" evidence="6"/>
<dbReference type="SUPFAM" id="SSF53927">
    <property type="entry name" value="Cytidine deaminase-like"/>
    <property type="match status" value="1"/>
</dbReference>
<reference evidence="6 7" key="1">
    <citation type="submission" date="2019-02" db="EMBL/GenBank/DDBJ databases">
        <title>Deep-cultivation of Planctomycetes and their phenomic and genomic characterization uncovers novel biology.</title>
        <authorList>
            <person name="Wiegand S."/>
            <person name="Jogler M."/>
            <person name="Boedeker C."/>
            <person name="Pinto D."/>
            <person name="Vollmers J."/>
            <person name="Rivas-Marin E."/>
            <person name="Kohn T."/>
            <person name="Peeters S.H."/>
            <person name="Heuer A."/>
            <person name="Rast P."/>
            <person name="Oberbeckmann S."/>
            <person name="Bunk B."/>
            <person name="Jeske O."/>
            <person name="Meyerdierks A."/>
            <person name="Storesund J.E."/>
            <person name="Kallscheuer N."/>
            <person name="Luecker S."/>
            <person name="Lage O.M."/>
            <person name="Pohl T."/>
            <person name="Merkel B.J."/>
            <person name="Hornburger P."/>
            <person name="Mueller R.-W."/>
            <person name="Bruemmer F."/>
            <person name="Labrenz M."/>
            <person name="Spormann A.M."/>
            <person name="Op den Camp H."/>
            <person name="Overmann J."/>
            <person name="Amann R."/>
            <person name="Jetten M.S.M."/>
            <person name="Mascher T."/>
            <person name="Medema M.H."/>
            <person name="Devos D.P."/>
            <person name="Kaster A.-K."/>
            <person name="Ovreas L."/>
            <person name="Rohde M."/>
            <person name="Galperin M.Y."/>
            <person name="Jogler C."/>
        </authorList>
    </citation>
    <scope>NUCLEOTIDE SEQUENCE [LARGE SCALE GENOMIC DNA]</scope>
    <source>
        <strain evidence="6 7">Mal4</strain>
    </source>
</reference>
<keyword evidence="7" id="KW-1185">Reference proteome</keyword>
<dbReference type="FunFam" id="3.40.140.10:FF:000011">
    <property type="entry name" value="tRNA-specific adenosine deaminase"/>
    <property type="match status" value="1"/>
</dbReference>
<evidence type="ECO:0000313" key="6">
    <source>
        <dbReference type="EMBL" id="QDU37268.1"/>
    </source>
</evidence>
<dbReference type="KEGG" id="mri:Mal4_15780"/>
<dbReference type="EMBL" id="CP036275">
    <property type="protein sequence ID" value="QDU37268.1"/>
    <property type="molecule type" value="Genomic_DNA"/>
</dbReference>
<organism evidence="6 7">
    <name type="scientific">Maioricimonas rarisocia</name>
    <dbReference type="NCBI Taxonomy" id="2528026"/>
    <lineage>
        <taxon>Bacteria</taxon>
        <taxon>Pseudomonadati</taxon>
        <taxon>Planctomycetota</taxon>
        <taxon>Planctomycetia</taxon>
        <taxon>Planctomycetales</taxon>
        <taxon>Planctomycetaceae</taxon>
        <taxon>Maioricimonas</taxon>
    </lineage>
</organism>
<dbReference type="CDD" id="cd01285">
    <property type="entry name" value="nucleoside_deaminase"/>
    <property type="match status" value="1"/>
</dbReference>
<dbReference type="PROSITE" id="PS51747">
    <property type="entry name" value="CYT_DCMP_DEAMINASES_2"/>
    <property type="match status" value="1"/>
</dbReference>
<dbReference type="AlphaFoldDB" id="A0A517Z443"/>
<evidence type="ECO:0000256" key="3">
    <source>
        <dbReference type="ARBA" id="ARBA00022801"/>
    </source>
</evidence>
<dbReference type="InterPro" id="IPR016192">
    <property type="entry name" value="APOBEC/CMP_deaminase_Zn-bd"/>
</dbReference>
<dbReference type="InterPro" id="IPR016193">
    <property type="entry name" value="Cytidine_deaminase-like"/>
</dbReference>
<dbReference type="OrthoDB" id="9802676at2"/>
<dbReference type="GO" id="GO:0047974">
    <property type="term" value="F:guanosine deaminase activity"/>
    <property type="evidence" value="ECO:0007669"/>
    <property type="project" value="TreeGrafter"/>
</dbReference>
<proteinExistence type="inferred from homology"/>
<dbReference type="GO" id="GO:0008892">
    <property type="term" value="F:guanine deaminase activity"/>
    <property type="evidence" value="ECO:0007669"/>
    <property type="project" value="UniProtKB-EC"/>
</dbReference>
<gene>
    <name evidence="6" type="primary">guaD</name>
    <name evidence="6" type="ORF">Mal4_15780</name>
</gene>
<keyword evidence="3 6" id="KW-0378">Hydrolase</keyword>
<dbReference type="RefSeq" id="WP_145368052.1">
    <property type="nucleotide sequence ID" value="NZ_CP036275.1"/>
</dbReference>
<dbReference type="PANTHER" id="PTHR11079:SF161">
    <property type="entry name" value="CMP_DCMP-TYPE DEAMINASE DOMAIN-CONTAINING PROTEIN"/>
    <property type="match status" value="1"/>
</dbReference>
<evidence type="ECO:0000256" key="2">
    <source>
        <dbReference type="ARBA" id="ARBA00022723"/>
    </source>
</evidence>
<evidence type="ECO:0000313" key="7">
    <source>
        <dbReference type="Proteomes" id="UP000320496"/>
    </source>
</evidence>
<comment type="similarity">
    <text evidence="1">Belongs to the cytidine and deoxycytidylate deaminase family.</text>
</comment>
<protein>
    <submittedName>
        <fullName evidence="6">Guanine deaminase</fullName>
        <ecNumber evidence="6">3.5.4.3</ecNumber>
    </submittedName>
</protein>
<dbReference type="InterPro" id="IPR002125">
    <property type="entry name" value="CMP_dCMP_dom"/>
</dbReference>
<feature type="domain" description="CMP/dCMP-type deaminase" evidence="5">
    <location>
        <begin position="6"/>
        <end position="128"/>
    </location>
</feature>
<keyword evidence="4" id="KW-0862">Zinc</keyword>
<accession>A0A517Z443</accession>
<dbReference type="GO" id="GO:0008270">
    <property type="term" value="F:zinc ion binding"/>
    <property type="evidence" value="ECO:0007669"/>
    <property type="project" value="InterPro"/>
</dbReference>
<evidence type="ECO:0000256" key="4">
    <source>
        <dbReference type="ARBA" id="ARBA00022833"/>
    </source>
</evidence>